<evidence type="ECO:0000256" key="1">
    <source>
        <dbReference type="ARBA" id="ARBA00022527"/>
    </source>
</evidence>
<feature type="chain" id="PRO_5019110853" evidence="5">
    <location>
        <begin position="28"/>
        <end position="425"/>
    </location>
</feature>
<dbReference type="AlphaFoldDB" id="A0A438CTL7"/>
<keyword evidence="8" id="KW-0430">Lectin</keyword>
<evidence type="ECO:0000313" key="8">
    <source>
        <dbReference type="EMBL" id="RVW26546.1"/>
    </source>
</evidence>
<evidence type="ECO:0000256" key="3">
    <source>
        <dbReference type="ARBA" id="ARBA00022840"/>
    </source>
</evidence>
<dbReference type="SUPFAM" id="SSF56436">
    <property type="entry name" value="C-type lectin-like"/>
    <property type="match status" value="1"/>
</dbReference>
<dbReference type="GO" id="GO:0030246">
    <property type="term" value="F:carbohydrate binding"/>
    <property type="evidence" value="ECO:0007669"/>
    <property type="project" value="UniProtKB-KW"/>
</dbReference>
<dbReference type="PROSITE" id="PS50011">
    <property type="entry name" value="PROTEIN_KINASE_DOM"/>
    <property type="match status" value="1"/>
</dbReference>
<dbReference type="PANTHER" id="PTHR47989:SF10">
    <property type="match status" value="1"/>
</dbReference>
<keyword evidence="4" id="KW-0812">Transmembrane</keyword>
<evidence type="ECO:0000256" key="2">
    <source>
        <dbReference type="ARBA" id="ARBA00022741"/>
    </source>
</evidence>
<proteinExistence type="predicted"/>
<evidence type="ECO:0000259" key="6">
    <source>
        <dbReference type="PROSITE" id="PS50011"/>
    </source>
</evidence>
<dbReference type="InterPro" id="IPR011009">
    <property type="entry name" value="Kinase-like_dom_sf"/>
</dbReference>
<organism evidence="8 9">
    <name type="scientific">Vitis vinifera</name>
    <name type="common">Grape</name>
    <dbReference type="NCBI Taxonomy" id="29760"/>
    <lineage>
        <taxon>Eukaryota</taxon>
        <taxon>Viridiplantae</taxon>
        <taxon>Streptophyta</taxon>
        <taxon>Embryophyta</taxon>
        <taxon>Tracheophyta</taxon>
        <taxon>Spermatophyta</taxon>
        <taxon>Magnoliopsida</taxon>
        <taxon>eudicotyledons</taxon>
        <taxon>Gunneridae</taxon>
        <taxon>Pentapetalae</taxon>
        <taxon>rosids</taxon>
        <taxon>Vitales</taxon>
        <taxon>Vitaceae</taxon>
        <taxon>Viteae</taxon>
        <taxon>Vitis</taxon>
    </lineage>
</organism>
<comment type="caution">
    <text evidence="8">The sequence shown here is derived from an EMBL/GenBank/DDBJ whole genome shotgun (WGS) entry which is preliminary data.</text>
</comment>
<dbReference type="PANTHER" id="PTHR47989">
    <property type="entry name" value="OS01G0750732 PROTEIN"/>
    <property type="match status" value="1"/>
</dbReference>
<dbReference type="InterPro" id="IPR001245">
    <property type="entry name" value="Ser-Thr/Tyr_kinase_cat_dom"/>
</dbReference>
<keyword evidence="8" id="KW-0675">Receptor</keyword>
<dbReference type="InterPro" id="IPR000719">
    <property type="entry name" value="Prot_kinase_dom"/>
</dbReference>
<feature type="domain" description="C-type lectin" evidence="7">
    <location>
        <begin position="108"/>
        <end position="229"/>
    </location>
</feature>
<sequence>MEGKLVRLQFPLLVISCLVFQLRASDAILHESRRSLESRKEAAKVDPTTWKAIIRLCLQHRILVWKQIEGIPSYELALQEESQGTKWSAIQIPTAGALCPPDWITGPDKNKCFRYIGNPQSWDVSEAYCKSLGGHLAALTSFQELSSVQNLCGESNNGCWVGGRGVNSTFGAGWKWSDNTSHWNESIFPNCTNSSCHIKNSVDSCTLVTNGSTFLIGERCNMSHASICMIDIENKCYHMHCHKEYLIILAVVSGLILSTTLAVVIWLLAYRRSKRRRRSRKLSNPAASALVPPSWKVFTNEELRSITKNFSEGNRLLGDAKTGGTYSGLLPDGSRVAVKRLKRSTFQRKKEFYSEIGRVARLHHPNLVAVKGCCYDHGDRYIVYEFIINGPLDRWLHHIPRGGRSLDWAMRMKIATTLAQGIAYV</sequence>
<keyword evidence="2" id="KW-0547">Nucleotide-binding</keyword>
<keyword evidence="4" id="KW-1133">Transmembrane helix</keyword>
<gene>
    <name evidence="8" type="primary">VvCHDh000998_0</name>
    <name evidence="8" type="ORF">CK203_103805</name>
</gene>
<dbReference type="InterPro" id="IPR016187">
    <property type="entry name" value="CTDL_fold"/>
</dbReference>
<feature type="signal peptide" evidence="5">
    <location>
        <begin position="1"/>
        <end position="27"/>
    </location>
</feature>
<feature type="domain" description="Protein kinase" evidence="6">
    <location>
        <begin position="311"/>
        <end position="425"/>
    </location>
</feature>
<dbReference type="FunFam" id="3.30.200.20:FF:000318">
    <property type="entry name" value="C-type lectin receptor-like tyrosine-protein kinase"/>
    <property type="match status" value="1"/>
</dbReference>
<keyword evidence="1" id="KW-0723">Serine/threonine-protein kinase</keyword>
<evidence type="ECO:0000256" key="5">
    <source>
        <dbReference type="SAM" id="SignalP"/>
    </source>
</evidence>
<evidence type="ECO:0000259" key="7">
    <source>
        <dbReference type="PROSITE" id="PS50041"/>
    </source>
</evidence>
<dbReference type="Proteomes" id="UP000288805">
    <property type="component" value="Unassembled WGS sequence"/>
</dbReference>
<dbReference type="EMBL" id="QGNW01002005">
    <property type="protein sequence ID" value="RVW26546.1"/>
    <property type="molecule type" value="Genomic_DNA"/>
</dbReference>
<evidence type="ECO:0000256" key="4">
    <source>
        <dbReference type="SAM" id="Phobius"/>
    </source>
</evidence>
<keyword evidence="8" id="KW-0418">Kinase</keyword>
<dbReference type="InterPro" id="IPR001304">
    <property type="entry name" value="C-type_lectin-like"/>
</dbReference>
<dbReference type="InterPro" id="IPR016186">
    <property type="entry name" value="C-type_lectin-like/link_sf"/>
</dbReference>
<dbReference type="CDD" id="cd00037">
    <property type="entry name" value="CLECT"/>
    <property type="match status" value="1"/>
</dbReference>
<accession>A0A438CTL7</accession>
<dbReference type="SMART" id="SM00034">
    <property type="entry name" value="CLECT"/>
    <property type="match status" value="1"/>
</dbReference>
<keyword evidence="3" id="KW-0067">ATP-binding</keyword>
<name>A0A438CTL7_VITVI</name>
<evidence type="ECO:0000313" key="9">
    <source>
        <dbReference type="Proteomes" id="UP000288805"/>
    </source>
</evidence>
<keyword evidence="8" id="KW-0808">Transferase</keyword>
<dbReference type="Pfam" id="PF07714">
    <property type="entry name" value="PK_Tyr_Ser-Thr"/>
    <property type="match status" value="1"/>
</dbReference>
<dbReference type="SUPFAM" id="SSF56112">
    <property type="entry name" value="Protein kinase-like (PK-like)"/>
    <property type="match status" value="1"/>
</dbReference>
<dbReference type="Gene3D" id="3.10.100.10">
    <property type="entry name" value="Mannose-Binding Protein A, subunit A"/>
    <property type="match status" value="1"/>
</dbReference>
<dbReference type="GO" id="GO:0005524">
    <property type="term" value="F:ATP binding"/>
    <property type="evidence" value="ECO:0007669"/>
    <property type="project" value="UniProtKB-KW"/>
</dbReference>
<reference evidence="8 9" key="1">
    <citation type="journal article" date="2018" name="PLoS Genet.">
        <title>Population sequencing reveals clonal diversity and ancestral inbreeding in the grapevine cultivar Chardonnay.</title>
        <authorList>
            <person name="Roach M.J."/>
            <person name="Johnson D.L."/>
            <person name="Bohlmann J."/>
            <person name="van Vuuren H.J."/>
            <person name="Jones S.J."/>
            <person name="Pretorius I.S."/>
            <person name="Schmidt S.A."/>
            <person name="Borneman A.R."/>
        </authorList>
    </citation>
    <scope>NUCLEOTIDE SEQUENCE [LARGE SCALE GENOMIC DNA]</scope>
    <source>
        <strain evidence="9">cv. Chardonnay</strain>
        <tissue evidence="8">Leaf</tissue>
    </source>
</reference>
<dbReference type="GO" id="GO:0004674">
    <property type="term" value="F:protein serine/threonine kinase activity"/>
    <property type="evidence" value="ECO:0007669"/>
    <property type="project" value="UniProtKB-KW"/>
</dbReference>
<dbReference type="PROSITE" id="PS50041">
    <property type="entry name" value="C_TYPE_LECTIN_2"/>
    <property type="match status" value="1"/>
</dbReference>
<keyword evidence="5" id="KW-0732">Signal</keyword>
<dbReference type="Pfam" id="PF00059">
    <property type="entry name" value="Lectin_C"/>
    <property type="match status" value="1"/>
</dbReference>
<keyword evidence="4" id="KW-0472">Membrane</keyword>
<feature type="transmembrane region" description="Helical" evidence="4">
    <location>
        <begin position="245"/>
        <end position="270"/>
    </location>
</feature>
<protein>
    <submittedName>
        <fullName evidence="8">C-type lectin receptor-like tyrosine-protein kinase</fullName>
    </submittedName>
</protein>
<dbReference type="Gene3D" id="3.30.200.20">
    <property type="entry name" value="Phosphorylase Kinase, domain 1"/>
    <property type="match status" value="1"/>
</dbReference>